<evidence type="ECO:0000313" key="3">
    <source>
        <dbReference type="Proteomes" id="UP000033092"/>
    </source>
</evidence>
<feature type="transmembrane region" description="Helical" evidence="1">
    <location>
        <begin position="28"/>
        <end position="49"/>
    </location>
</feature>
<dbReference type="Proteomes" id="UP000033092">
    <property type="component" value="Chromosome"/>
</dbReference>
<name>A0A0E3PC86_9EURY</name>
<dbReference type="GO" id="GO:0005886">
    <property type="term" value="C:plasma membrane"/>
    <property type="evidence" value="ECO:0007669"/>
    <property type="project" value="TreeGrafter"/>
</dbReference>
<feature type="transmembrane region" description="Helical" evidence="1">
    <location>
        <begin position="56"/>
        <end position="79"/>
    </location>
</feature>
<dbReference type="PANTHER" id="PTHR34989:SF1">
    <property type="entry name" value="PROTEIN HDED"/>
    <property type="match status" value="1"/>
</dbReference>
<dbReference type="InterPro" id="IPR052712">
    <property type="entry name" value="Acid_resist_chaperone_HdeD"/>
</dbReference>
<dbReference type="Pfam" id="PF03729">
    <property type="entry name" value="DUF308"/>
    <property type="match status" value="2"/>
</dbReference>
<feature type="transmembrane region" description="Helical" evidence="1">
    <location>
        <begin position="140"/>
        <end position="159"/>
    </location>
</feature>
<sequence length="192" mass="20614">MDYMEQPAEVIKQPVDAKSKAEYEILGAPWWAVFLEGVIAIIIGLFLVYRPAVTTVFLLQILGIFWVAGGILSVISALIFSGNRLWKLLSGILSIIAGIVILMYPLISPFIVLTLFIIFIGAWAIVTGAMKLIWGLKGGGWGMGILGVLTLILGILLLTNSLAGALLLPWVFGFFLIIGGIGGVIGGLKMRT</sequence>
<dbReference type="AlphaFoldDB" id="A0A0E3PC86"/>
<keyword evidence="1" id="KW-1133">Transmembrane helix</keyword>
<dbReference type="KEGG" id="msz:MSSIH_1293"/>
<dbReference type="EMBL" id="CP009507">
    <property type="protein sequence ID" value="AKB31983.1"/>
    <property type="molecule type" value="Genomic_DNA"/>
</dbReference>
<feature type="transmembrane region" description="Helical" evidence="1">
    <location>
        <begin position="111"/>
        <end position="134"/>
    </location>
</feature>
<evidence type="ECO:0000313" key="2">
    <source>
        <dbReference type="EMBL" id="AKB31983.1"/>
    </source>
</evidence>
<feature type="transmembrane region" description="Helical" evidence="1">
    <location>
        <begin position="85"/>
        <end position="104"/>
    </location>
</feature>
<organism evidence="2 3">
    <name type="scientific">Methanosarcina siciliae HI350</name>
    <dbReference type="NCBI Taxonomy" id="1434119"/>
    <lineage>
        <taxon>Archaea</taxon>
        <taxon>Methanobacteriati</taxon>
        <taxon>Methanobacteriota</taxon>
        <taxon>Stenosarchaea group</taxon>
        <taxon>Methanomicrobia</taxon>
        <taxon>Methanosarcinales</taxon>
        <taxon>Methanosarcinaceae</taxon>
        <taxon>Methanosarcina</taxon>
    </lineage>
</organism>
<protein>
    <submittedName>
        <fullName evidence="2">Putative membrane protein</fullName>
    </submittedName>
</protein>
<proteinExistence type="predicted"/>
<keyword evidence="1" id="KW-0472">Membrane</keyword>
<evidence type="ECO:0000256" key="1">
    <source>
        <dbReference type="SAM" id="Phobius"/>
    </source>
</evidence>
<dbReference type="InterPro" id="IPR005325">
    <property type="entry name" value="DUF308_memb"/>
</dbReference>
<reference evidence="2 3" key="1">
    <citation type="submission" date="2014-07" db="EMBL/GenBank/DDBJ databases">
        <title>Methanogenic archaea and the global carbon cycle.</title>
        <authorList>
            <person name="Henriksen J.R."/>
            <person name="Luke J."/>
            <person name="Reinhart S."/>
            <person name="Benedict M.N."/>
            <person name="Youngblut N.D."/>
            <person name="Metcalf M.E."/>
            <person name="Whitaker R.J."/>
            <person name="Metcalf W.W."/>
        </authorList>
    </citation>
    <scope>NUCLEOTIDE SEQUENCE [LARGE SCALE GENOMIC DNA]</scope>
    <source>
        <strain evidence="2 3">HI350</strain>
    </source>
</reference>
<dbReference type="PANTHER" id="PTHR34989">
    <property type="entry name" value="PROTEIN HDED"/>
    <property type="match status" value="1"/>
</dbReference>
<feature type="transmembrane region" description="Helical" evidence="1">
    <location>
        <begin position="166"/>
        <end position="188"/>
    </location>
</feature>
<dbReference type="HOGENOM" id="CLU_091585_3_0_2"/>
<gene>
    <name evidence="2" type="ORF">MSSIH_1293</name>
</gene>
<accession>A0A0E3PC86</accession>
<dbReference type="PATRIC" id="fig|1434119.4.peg.1643"/>
<keyword evidence="1" id="KW-0812">Transmembrane</keyword>